<feature type="signal peptide" evidence="4">
    <location>
        <begin position="1"/>
        <end position="16"/>
    </location>
</feature>
<dbReference type="SUPFAM" id="SSF47473">
    <property type="entry name" value="EF-hand"/>
    <property type="match status" value="1"/>
</dbReference>
<accession>A0A834NXE4</accession>
<protein>
    <submittedName>
        <fullName evidence="5">Uncharacterized protein</fullName>
    </submittedName>
</protein>
<name>A0A834NXE4_VESPE</name>
<dbReference type="PANTHER" id="PTHR23104:SF1">
    <property type="entry name" value="EF-HAND DOMAIN-CONTAINING PROTEIN"/>
    <property type="match status" value="1"/>
</dbReference>
<dbReference type="PANTHER" id="PTHR23104">
    <property type="entry name" value="MULTIPLE COAGULATION FACTOR DEFICIENCY PROTEIN 2 NEURAL STEM CELL DERIVED NEURONAL SURVIVAL PROTEIN"/>
    <property type="match status" value="1"/>
</dbReference>
<evidence type="ECO:0000256" key="1">
    <source>
        <dbReference type="ARBA" id="ARBA00022729"/>
    </source>
</evidence>
<organism evidence="5 6">
    <name type="scientific">Vespula pensylvanica</name>
    <name type="common">Western yellow jacket</name>
    <name type="synonym">Wasp</name>
    <dbReference type="NCBI Taxonomy" id="30213"/>
    <lineage>
        <taxon>Eukaryota</taxon>
        <taxon>Metazoa</taxon>
        <taxon>Ecdysozoa</taxon>
        <taxon>Arthropoda</taxon>
        <taxon>Hexapoda</taxon>
        <taxon>Insecta</taxon>
        <taxon>Pterygota</taxon>
        <taxon>Neoptera</taxon>
        <taxon>Endopterygota</taxon>
        <taxon>Hymenoptera</taxon>
        <taxon>Apocrita</taxon>
        <taxon>Aculeata</taxon>
        <taxon>Vespoidea</taxon>
        <taxon>Vespidae</taxon>
        <taxon>Vespinae</taxon>
        <taxon>Vespula</taxon>
    </lineage>
</organism>
<comment type="caution">
    <text evidence="5">The sequence shown here is derived from an EMBL/GenBank/DDBJ whole genome shotgun (WGS) entry which is preliminary data.</text>
</comment>
<dbReference type="InterPro" id="IPR011992">
    <property type="entry name" value="EF-hand-dom_pair"/>
</dbReference>
<dbReference type="PROSITE" id="PS00018">
    <property type="entry name" value="EF_HAND_1"/>
    <property type="match status" value="1"/>
</dbReference>
<dbReference type="InterPro" id="IPR018247">
    <property type="entry name" value="EF_Hand_1_Ca_BS"/>
</dbReference>
<proteinExistence type="predicted"/>
<gene>
    <name evidence="5" type="ORF">H0235_010637</name>
</gene>
<evidence type="ECO:0000256" key="3">
    <source>
        <dbReference type="ARBA" id="ARBA00022837"/>
    </source>
</evidence>
<feature type="chain" id="PRO_5032974144" evidence="4">
    <location>
        <begin position="17"/>
        <end position="187"/>
    </location>
</feature>
<dbReference type="InterPro" id="IPR052110">
    <property type="entry name" value="MCFD2-like"/>
</dbReference>
<evidence type="ECO:0000313" key="5">
    <source>
        <dbReference type="EMBL" id="KAF7420340.1"/>
    </source>
</evidence>
<dbReference type="AlphaFoldDB" id="A0A834NXE4"/>
<evidence type="ECO:0000256" key="4">
    <source>
        <dbReference type="SAM" id="SignalP"/>
    </source>
</evidence>
<dbReference type="Proteomes" id="UP000600918">
    <property type="component" value="Unassembled WGS sequence"/>
</dbReference>
<reference evidence="5" key="1">
    <citation type="journal article" date="2020" name="G3 (Bethesda)">
        <title>High-Quality Assemblies for Three Invasive Social Wasps from the &lt;i&gt;Vespula&lt;/i&gt; Genus.</title>
        <authorList>
            <person name="Harrop T.W.R."/>
            <person name="Guhlin J."/>
            <person name="McLaughlin G.M."/>
            <person name="Permina E."/>
            <person name="Stockwell P."/>
            <person name="Gilligan J."/>
            <person name="Le Lec M.F."/>
            <person name="Gruber M.A.M."/>
            <person name="Quinn O."/>
            <person name="Lovegrove M."/>
            <person name="Duncan E.J."/>
            <person name="Remnant E.J."/>
            <person name="Van Eeckhoven J."/>
            <person name="Graham B."/>
            <person name="Knapp R.A."/>
            <person name="Langford K.W."/>
            <person name="Kronenberg Z."/>
            <person name="Press M.O."/>
            <person name="Eacker S.M."/>
            <person name="Wilson-Rankin E.E."/>
            <person name="Purcell J."/>
            <person name="Lester P.J."/>
            <person name="Dearden P.K."/>
        </authorList>
    </citation>
    <scope>NUCLEOTIDE SEQUENCE</scope>
    <source>
        <strain evidence="5">Volc-1</strain>
    </source>
</reference>
<sequence>MLLAFFFGLCIASAVGLRGPHHPRSSISHHHYSPHKGVKLTQDTELLHDATHLKEDMGPIASQLDFSKMSEQEIEFHYFKVHDIDNNTKLDGLEILHAIQHTFHEYNMVDEEGRNFVEDEPQIQEDELPRIVGFIDRVLEEDDLDNDGYLGYVEFVLGRRKDHITQAKRNDNIKVFLVRRFLHLQHN</sequence>
<keyword evidence="1 4" id="KW-0732">Signal</keyword>
<evidence type="ECO:0000256" key="2">
    <source>
        <dbReference type="ARBA" id="ARBA00022737"/>
    </source>
</evidence>
<dbReference type="Gene3D" id="1.10.238.10">
    <property type="entry name" value="EF-hand"/>
    <property type="match status" value="1"/>
</dbReference>
<keyword evidence="2" id="KW-0677">Repeat</keyword>
<evidence type="ECO:0000313" key="6">
    <source>
        <dbReference type="Proteomes" id="UP000600918"/>
    </source>
</evidence>
<dbReference type="EMBL" id="JACSDY010000009">
    <property type="protein sequence ID" value="KAF7420340.1"/>
    <property type="molecule type" value="Genomic_DNA"/>
</dbReference>
<keyword evidence="3" id="KW-0106">Calcium</keyword>
<keyword evidence="6" id="KW-1185">Reference proteome</keyword>